<organism evidence="2">
    <name type="scientific">Poeciliopsis prolifica</name>
    <name type="common">blackstripe livebearer</name>
    <dbReference type="NCBI Taxonomy" id="188132"/>
    <lineage>
        <taxon>Eukaryota</taxon>
        <taxon>Metazoa</taxon>
        <taxon>Chordata</taxon>
        <taxon>Craniata</taxon>
        <taxon>Vertebrata</taxon>
        <taxon>Euteleostomi</taxon>
        <taxon>Actinopterygii</taxon>
        <taxon>Neopterygii</taxon>
        <taxon>Teleostei</taxon>
        <taxon>Neoteleostei</taxon>
        <taxon>Acanthomorphata</taxon>
        <taxon>Ovalentaria</taxon>
        <taxon>Atherinomorphae</taxon>
        <taxon>Cyprinodontiformes</taxon>
        <taxon>Poeciliidae</taxon>
        <taxon>Poeciliinae</taxon>
        <taxon>Poeciliopsis</taxon>
    </lineage>
</organism>
<evidence type="ECO:0000313" key="2">
    <source>
        <dbReference type="EMBL" id="JAO05061.1"/>
    </source>
</evidence>
<proteinExistence type="predicted"/>
<feature type="non-terminal residue" evidence="2">
    <location>
        <position position="106"/>
    </location>
</feature>
<gene>
    <name evidence="2" type="primary">PPUP9471</name>
</gene>
<dbReference type="AlphaFoldDB" id="A0A0S7EKQ4"/>
<reference evidence="2" key="1">
    <citation type="submission" date="2014-12" db="EMBL/GenBank/DDBJ databases">
        <title>Parallel Evolution in Life History Adaptation Evident in the Tissue-Specific Poeciliopsis prolifica transcriptome.</title>
        <authorList>
            <person name="Jue N.K."/>
            <person name="Foley R.J."/>
            <person name="Obergfell C."/>
            <person name="Reznick D.N."/>
            <person name="O'Neill R.J."/>
            <person name="O'Neill M.J."/>
        </authorList>
    </citation>
    <scope>NUCLEOTIDE SEQUENCE</scope>
</reference>
<accession>A0A0S7EKQ4</accession>
<sequence length="106" mass="11587">MQQQSSTHLVVVPEFVPPVAPLTEELYGDPSMENEVENGGLEEQGDSSKPGMPTPDEEVLAVRRSARAVKPREVFTFDQLGQQSYHPLQPGVNLIIACIPCSNLLT</sequence>
<feature type="region of interest" description="Disordered" evidence="1">
    <location>
        <begin position="28"/>
        <end position="57"/>
    </location>
</feature>
<dbReference type="EMBL" id="GBYX01476616">
    <property type="protein sequence ID" value="JAO05061.1"/>
    <property type="molecule type" value="Transcribed_RNA"/>
</dbReference>
<evidence type="ECO:0000256" key="1">
    <source>
        <dbReference type="SAM" id="MobiDB-lite"/>
    </source>
</evidence>
<protein>
    <submittedName>
        <fullName evidence="2">PPUP9471</fullName>
    </submittedName>
</protein>
<name>A0A0S7EKQ4_9TELE</name>